<proteinExistence type="predicted"/>
<evidence type="ECO:0000313" key="3">
    <source>
        <dbReference type="Proteomes" id="UP001161247"/>
    </source>
</evidence>
<protein>
    <submittedName>
        <fullName evidence="2">OLC1v1013598C1</fullName>
    </submittedName>
</protein>
<feature type="compositionally biased region" description="Gly residues" evidence="1">
    <location>
        <begin position="138"/>
        <end position="154"/>
    </location>
</feature>
<gene>
    <name evidence="2" type="ORF">OLC1_LOCUS20149</name>
</gene>
<accession>A0AAV1DYT5</accession>
<name>A0AAV1DYT5_OLDCO</name>
<sequence length="191" mass="21525">MSSLRCLCTFSNEQQVGDLWRMEVKGGSMSMELIGRKKLKFSFRWKRWSWKEAFFILKVGRLDCTEQDRGNQFRLLESENQQILPLQYVLVCTDEYGKRGQAPIRDDESMSWIYRGAHLPPALYVEVADEPVQDVGEGTTGGQYDGTGSSGVGGTNEDDDDTEDDVHGNGDEEYVPSDESDDDYGDHDASS</sequence>
<feature type="compositionally biased region" description="Acidic residues" evidence="1">
    <location>
        <begin position="171"/>
        <end position="185"/>
    </location>
</feature>
<keyword evidence="3" id="KW-1185">Reference proteome</keyword>
<dbReference type="AlphaFoldDB" id="A0AAV1DYT5"/>
<evidence type="ECO:0000256" key="1">
    <source>
        <dbReference type="SAM" id="MobiDB-lite"/>
    </source>
</evidence>
<organism evidence="2 3">
    <name type="scientific">Oldenlandia corymbosa var. corymbosa</name>
    <dbReference type="NCBI Taxonomy" id="529605"/>
    <lineage>
        <taxon>Eukaryota</taxon>
        <taxon>Viridiplantae</taxon>
        <taxon>Streptophyta</taxon>
        <taxon>Embryophyta</taxon>
        <taxon>Tracheophyta</taxon>
        <taxon>Spermatophyta</taxon>
        <taxon>Magnoliopsida</taxon>
        <taxon>eudicotyledons</taxon>
        <taxon>Gunneridae</taxon>
        <taxon>Pentapetalae</taxon>
        <taxon>asterids</taxon>
        <taxon>lamiids</taxon>
        <taxon>Gentianales</taxon>
        <taxon>Rubiaceae</taxon>
        <taxon>Rubioideae</taxon>
        <taxon>Spermacoceae</taxon>
        <taxon>Hedyotis-Oldenlandia complex</taxon>
        <taxon>Oldenlandia</taxon>
    </lineage>
</organism>
<dbReference type="EMBL" id="OX459124">
    <property type="protein sequence ID" value="CAI9113070.1"/>
    <property type="molecule type" value="Genomic_DNA"/>
</dbReference>
<dbReference type="Proteomes" id="UP001161247">
    <property type="component" value="Chromosome 7"/>
</dbReference>
<feature type="region of interest" description="Disordered" evidence="1">
    <location>
        <begin position="133"/>
        <end position="191"/>
    </location>
</feature>
<reference evidence="2" key="1">
    <citation type="submission" date="2023-03" db="EMBL/GenBank/DDBJ databases">
        <authorList>
            <person name="Julca I."/>
        </authorList>
    </citation>
    <scope>NUCLEOTIDE SEQUENCE</scope>
</reference>
<evidence type="ECO:0000313" key="2">
    <source>
        <dbReference type="EMBL" id="CAI9113070.1"/>
    </source>
</evidence>